<dbReference type="Pfam" id="PF05960">
    <property type="entry name" value="DUF885"/>
    <property type="match status" value="1"/>
</dbReference>
<sequence length="187" mass="20221">MSTKPVLTPARDVQVALVTPRSTFRQDGGVPEKTMTARRIADDYVHRIASLDPMTSTRLGLFPGDHRQSDLSPDGFDALAEGCRRALAALNAAPAGEGPVELACDRLLRERLAAELALHAAGDHYRQLRNVNSAVHRVRRIFALMPTDTEDDWAAAPQCVGSAGRLPPDPHRGHQTRPAVRAAPGGR</sequence>
<evidence type="ECO:0000313" key="3">
    <source>
        <dbReference type="Proteomes" id="UP000664781"/>
    </source>
</evidence>
<accession>A0A939FS01</accession>
<organism evidence="2 3">
    <name type="scientific">Streptomyces triculaminicus</name>
    <dbReference type="NCBI Taxonomy" id="2816232"/>
    <lineage>
        <taxon>Bacteria</taxon>
        <taxon>Bacillati</taxon>
        <taxon>Actinomycetota</taxon>
        <taxon>Actinomycetes</taxon>
        <taxon>Kitasatosporales</taxon>
        <taxon>Streptomycetaceae</taxon>
        <taxon>Streptomyces</taxon>
    </lineage>
</organism>
<proteinExistence type="predicted"/>
<name>A0A939FS01_9ACTN</name>
<protein>
    <submittedName>
        <fullName evidence="2">DUF885 family protein</fullName>
    </submittedName>
</protein>
<dbReference type="Proteomes" id="UP000664781">
    <property type="component" value="Unassembled WGS sequence"/>
</dbReference>
<comment type="caution">
    <text evidence="2">The sequence shown here is derived from an EMBL/GenBank/DDBJ whole genome shotgun (WGS) entry which is preliminary data.</text>
</comment>
<evidence type="ECO:0000313" key="2">
    <source>
        <dbReference type="EMBL" id="MBO0657376.1"/>
    </source>
</evidence>
<feature type="region of interest" description="Disordered" evidence="1">
    <location>
        <begin position="159"/>
        <end position="187"/>
    </location>
</feature>
<dbReference type="InterPro" id="IPR010281">
    <property type="entry name" value="DUF885"/>
</dbReference>
<reference evidence="2" key="1">
    <citation type="submission" date="2021-03" db="EMBL/GenBank/DDBJ databases">
        <title>Streptomyces strains.</title>
        <authorList>
            <person name="Lund M.B."/>
            <person name="Toerring T."/>
        </authorList>
    </citation>
    <scope>NUCLEOTIDE SEQUENCE</scope>
    <source>
        <strain evidence="2">JCM 4242</strain>
    </source>
</reference>
<evidence type="ECO:0000256" key="1">
    <source>
        <dbReference type="SAM" id="MobiDB-lite"/>
    </source>
</evidence>
<dbReference type="EMBL" id="JAFMOF010000008">
    <property type="protein sequence ID" value="MBO0657376.1"/>
    <property type="molecule type" value="Genomic_DNA"/>
</dbReference>
<gene>
    <name evidence="2" type="ORF">J1792_33095</name>
</gene>
<dbReference type="RefSeq" id="WP_207248925.1">
    <property type="nucleotide sequence ID" value="NZ_JAFMOF010000008.1"/>
</dbReference>
<dbReference type="AlphaFoldDB" id="A0A939FS01"/>
<keyword evidence="3" id="KW-1185">Reference proteome</keyword>